<keyword evidence="4" id="KW-1185">Reference proteome</keyword>
<dbReference type="RefSeq" id="WP_236117394.1">
    <property type="nucleotide sequence ID" value="NZ_JAKGSI010000001.1"/>
</dbReference>
<gene>
    <name evidence="3" type="ORF">L1O03_00060</name>
</gene>
<feature type="chain" id="PRO_5040892792" description="Secreted protein" evidence="2">
    <location>
        <begin position="26"/>
        <end position="97"/>
    </location>
</feature>
<evidence type="ECO:0000256" key="2">
    <source>
        <dbReference type="SAM" id="SignalP"/>
    </source>
</evidence>
<name>A0A9X1QR98_9CORY</name>
<accession>A0A9X1QR98</accession>
<evidence type="ECO:0000313" key="3">
    <source>
        <dbReference type="EMBL" id="MCF4005580.1"/>
    </source>
</evidence>
<evidence type="ECO:0008006" key="5">
    <source>
        <dbReference type="Google" id="ProtNLM"/>
    </source>
</evidence>
<comment type="caution">
    <text evidence="3">The sequence shown here is derived from an EMBL/GenBank/DDBJ whole genome shotgun (WGS) entry which is preliminary data.</text>
</comment>
<organism evidence="3 4">
    <name type="scientific">Corynebacterium uropygiale</name>
    <dbReference type="NCBI Taxonomy" id="1775911"/>
    <lineage>
        <taxon>Bacteria</taxon>
        <taxon>Bacillati</taxon>
        <taxon>Actinomycetota</taxon>
        <taxon>Actinomycetes</taxon>
        <taxon>Mycobacteriales</taxon>
        <taxon>Corynebacteriaceae</taxon>
        <taxon>Corynebacterium</taxon>
    </lineage>
</organism>
<reference evidence="3" key="1">
    <citation type="submission" date="2022-01" db="EMBL/GenBank/DDBJ databases">
        <title>Corynebacterium sp. nov isolated from isolated from the feces of the greater white-fronted geese (Anser albifrons) at Poyang Lake, PR China.</title>
        <authorList>
            <person name="Liu Q."/>
        </authorList>
    </citation>
    <scope>NUCLEOTIDE SEQUENCE</scope>
    <source>
        <strain evidence="3">JCM 32435</strain>
    </source>
</reference>
<keyword evidence="2" id="KW-0732">Signal</keyword>
<proteinExistence type="predicted"/>
<protein>
    <recommendedName>
        <fullName evidence="5">Secreted protein</fullName>
    </recommendedName>
</protein>
<sequence length="97" mass="9270">MKLRNAIAAGLIATSATFGIATATAAETAPASETTAATTTEAPAAASGSADGLVSGSSDKLEALSSEVSVDSITGVFNTLGSLAQSILGLVTAIVGK</sequence>
<dbReference type="EMBL" id="JAKGSI010000001">
    <property type="protein sequence ID" value="MCF4005580.1"/>
    <property type="molecule type" value="Genomic_DNA"/>
</dbReference>
<dbReference type="Proteomes" id="UP001139336">
    <property type="component" value="Unassembled WGS sequence"/>
</dbReference>
<feature type="compositionally biased region" description="Low complexity" evidence="1">
    <location>
        <begin position="27"/>
        <end position="50"/>
    </location>
</feature>
<dbReference type="AlphaFoldDB" id="A0A9X1QR98"/>
<feature type="region of interest" description="Disordered" evidence="1">
    <location>
        <begin position="27"/>
        <end position="57"/>
    </location>
</feature>
<evidence type="ECO:0000313" key="4">
    <source>
        <dbReference type="Proteomes" id="UP001139336"/>
    </source>
</evidence>
<evidence type="ECO:0000256" key="1">
    <source>
        <dbReference type="SAM" id="MobiDB-lite"/>
    </source>
</evidence>
<feature type="signal peptide" evidence="2">
    <location>
        <begin position="1"/>
        <end position="25"/>
    </location>
</feature>